<reference evidence="1 2" key="1">
    <citation type="submission" date="2020-08" db="EMBL/GenBank/DDBJ databases">
        <title>Draft genome sequencing of an Anaerocolumna strain isolated from anoxic soil subjected to BSD treatment.</title>
        <authorList>
            <person name="Uek A."/>
            <person name="Tonouchi A."/>
        </authorList>
    </citation>
    <scope>NUCLEOTIDE SEQUENCE [LARGE SCALE GENOMIC DNA]</scope>
    <source>
        <strain evidence="1 2">CTTW</strain>
    </source>
</reference>
<dbReference type="AlphaFoldDB" id="A0A7I8DJ24"/>
<gene>
    <name evidence="1" type="ORF">bsdcttw_00460</name>
</gene>
<accession>A0A7I8DJ24</accession>
<protein>
    <submittedName>
        <fullName evidence="1">Uncharacterized protein</fullName>
    </submittedName>
</protein>
<dbReference type="Gene3D" id="3.40.50.10850">
    <property type="entry name" value="Ntrc-like two-domain protein"/>
    <property type="match status" value="1"/>
</dbReference>
<dbReference type="EMBL" id="AP023368">
    <property type="protein sequence ID" value="BCJ97005.1"/>
    <property type="molecule type" value="Genomic_DNA"/>
</dbReference>
<sequence>MHKTLAIYDSDAEYLKHLAEYIKAKAPGIFYIKLFTKEETLREYLEAEPTDILLIEEGISGIDEIKAYCRQLVFLTPASESEEITSLHKIYKYQPGESILKELKKLLPEDEKNIAVSHLSEKKIISVVSLCSARLCQGFSLSLWDQQSTNQKTLFTTLQAYPLLKELTAQKGESGLSEFLYYLKQKSPGLSKKIKECIQQQGKYEYIKVVSFGTDIFEITEEDIINWLNLLSQLEYDIFLFEVGFLNQASIRLLQESNVIYLVSEEEDITKNQTESFLQQLSFAGYEDIVERIVKIKADKQSSCIYDEYLIKGLIGTAGREI</sequence>
<evidence type="ECO:0000313" key="1">
    <source>
        <dbReference type="EMBL" id="BCJ97005.1"/>
    </source>
</evidence>
<dbReference type="Gene3D" id="3.40.50.300">
    <property type="entry name" value="P-loop containing nucleotide triphosphate hydrolases"/>
    <property type="match status" value="1"/>
</dbReference>
<name>A0A7I8DJ24_9FIRM</name>
<dbReference type="Proteomes" id="UP000515703">
    <property type="component" value="Chromosome"/>
</dbReference>
<dbReference type="InterPro" id="IPR027417">
    <property type="entry name" value="P-loop_NTPase"/>
</dbReference>
<proteinExistence type="predicted"/>
<keyword evidence="2" id="KW-1185">Reference proteome</keyword>
<dbReference type="KEGG" id="acht:bsdcttw_00460"/>
<organism evidence="1 2">
    <name type="scientific">Anaerocolumna chitinilytica</name>
    <dbReference type="NCBI Taxonomy" id="1727145"/>
    <lineage>
        <taxon>Bacteria</taxon>
        <taxon>Bacillati</taxon>
        <taxon>Bacillota</taxon>
        <taxon>Clostridia</taxon>
        <taxon>Lachnospirales</taxon>
        <taxon>Lachnospiraceae</taxon>
        <taxon>Anaerocolumna</taxon>
    </lineage>
</organism>
<evidence type="ECO:0000313" key="2">
    <source>
        <dbReference type="Proteomes" id="UP000515703"/>
    </source>
</evidence>
<reference evidence="1 2" key="2">
    <citation type="submission" date="2020-08" db="EMBL/GenBank/DDBJ databases">
        <authorList>
            <person name="Ueki A."/>
            <person name="Tonouchi A."/>
        </authorList>
    </citation>
    <scope>NUCLEOTIDE SEQUENCE [LARGE SCALE GENOMIC DNA]</scope>
    <source>
        <strain evidence="1 2">CTTW</strain>
    </source>
</reference>